<feature type="transmembrane region" description="Helical" evidence="7">
    <location>
        <begin position="59"/>
        <end position="82"/>
    </location>
</feature>
<comment type="caution">
    <text evidence="9">The sequence shown here is derived from an EMBL/GenBank/DDBJ whole genome shotgun (WGS) entry which is preliminary data.</text>
</comment>
<gene>
    <name evidence="9" type="ORF">J2S00_000200</name>
</gene>
<evidence type="ECO:0000256" key="7">
    <source>
        <dbReference type="RuleBase" id="RU363032"/>
    </source>
</evidence>
<dbReference type="Pfam" id="PF00528">
    <property type="entry name" value="BPD_transp_1"/>
    <property type="match status" value="1"/>
</dbReference>
<keyword evidence="6 7" id="KW-0472">Membrane</keyword>
<keyword evidence="5 7" id="KW-1133">Transmembrane helix</keyword>
<dbReference type="SUPFAM" id="SSF161098">
    <property type="entry name" value="MetI-like"/>
    <property type="match status" value="1"/>
</dbReference>
<dbReference type="PROSITE" id="PS50928">
    <property type="entry name" value="ABC_TM1"/>
    <property type="match status" value="1"/>
</dbReference>
<sequence>MKKPSFYSLLLFVGIIGIWEWIVYACQIRPLILPAPSAIFAQLITQLLNGYFWPHIWATLLEIIGGFILGSIMGIGLGFLIAQSDTVRNIIQPYLIASQAMPKLALAPLLATWFGFGYEPKIIIVALICFFPLLESTITGLTFVDQERLELFRSLRASKRQTLLKLRLPTAVPYIFSGLRVAVVLSVVGAVVSEFVGANKGLGALIISAQYDTTLIFSAFILLTLMGLFLYEGIHWTEKLLFKKYHHSRREWR</sequence>
<dbReference type="CDD" id="cd06261">
    <property type="entry name" value="TM_PBP2"/>
    <property type="match status" value="1"/>
</dbReference>
<organism evidence="9 10">
    <name type="scientific">Caldalkalibacillus uzonensis</name>
    <dbReference type="NCBI Taxonomy" id="353224"/>
    <lineage>
        <taxon>Bacteria</taxon>
        <taxon>Bacillati</taxon>
        <taxon>Bacillota</taxon>
        <taxon>Bacilli</taxon>
        <taxon>Bacillales</taxon>
        <taxon>Bacillaceae</taxon>
        <taxon>Caldalkalibacillus</taxon>
    </lineage>
</organism>
<evidence type="ECO:0000256" key="3">
    <source>
        <dbReference type="ARBA" id="ARBA00022475"/>
    </source>
</evidence>
<feature type="transmembrane region" description="Helical" evidence="7">
    <location>
        <begin position="94"/>
        <end position="116"/>
    </location>
</feature>
<feature type="transmembrane region" description="Helical" evidence="7">
    <location>
        <begin position="6"/>
        <end position="24"/>
    </location>
</feature>
<dbReference type="InterPro" id="IPR035906">
    <property type="entry name" value="MetI-like_sf"/>
</dbReference>
<dbReference type="PANTHER" id="PTHR30151">
    <property type="entry name" value="ALKANE SULFONATE ABC TRANSPORTER-RELATED, MEMBRANE SUBUNIT"/>
    <property type="match status" value="1"/>
</dbReference>
<keyword evidence="3" id="KW-1003">Cell membrane</keyword>
<accession>A0ABU0CLZ6</accession>
<comment type="similarity">
    <text evidence="7">Belongs to the binding-protein-dependent transport system permease family.</text>
</comment>
<dbReference type="RefSeq" id="WP_307334557.1">
    <property type="nucleotide sequence ID" value="NZ_JAUSUQ010000001.1"/>
</dbReference>
<keyword evidence="4 7" id="KW-0812">Transmembrane</keyword>
<dbReference type="Gene3D" id="1.10.3720.10">
    <property type="entry name" value="MetI-like"/>
    <property type="match status" value="1"/>
</dbReference>
<evidence type="ECO:0000256" key="1">
    <source>
        <dbReference type="ARBA" id="ARBA00004651"/>
    </source>
</evidence>
<evidence type="ECO:0000313" key="10">
    <source>
        <dbReference type="Proteomes" id="UP001232445"/>
    </source>
</evidence>
<evidence type="ECO:0000256" key="6">
    <source>
        <dbReference type="ARBA" id="ARBA00023136"/>
    </source>
</evidence>
<dbReference type="PANTHER" id="PTHR30151:SF20">
    <property type="entry name" value="ABC TRANSPORTER PERMEASE PROTEIN HI_0355-RELATED"/>
    <property type="match status" value="1"/>
</dbReference>
<feature type="transmembrane region" description="Helical" evidence="7">
    <location>
        <begin position="166"/>
        <end position="193"/>
    </location>
</feature>
<name>A0ABU0CLZ6_9BACI</name>
<feature type="transmembrane region" description="Helical" evidence="7">
    <location>
        <begin position="122"/>
        <end position="145"/>
    </location>
</feature>
<evidence type="ECO:0000256" key="5">
    <source>
        <dbReference type="ARBA" id="ARBA00022989"/>
    </source>
</evidence>
<dbReference type="EMBL" id="JAUSUQ010000001">
    <property type="protein sequence ID" value="MDQ0337430.1"/>
    <property type="molecule type" value="Genomic_DNA"/>
</dbReference>
<protein>
    <submittedName>
        <fullName evidence="9">NitT/TauT family transport system permease protein</fullName>
    </submittedName>
</protein>
<evidence type="ECO:0000259" key="8">
    <source>
        <dbReference type="PROSITE" id="PS50928"/>
    </source>
</evidence>
<feature type="domain" description="ABC transmembrane type-1" evidence="8">
    <location>
        <begin position="56"/>
        <end position="234"/>
    </location>
</feature>
<dbReference type="InterPro" id="IPR000515">
    <property type="entry name" value="MetI-like"/>
</dbReference>
<proteinExistence type="inferred from homology"/>
<feature type="transmembrane region" description="Helical" evidence="7">
    <location>
        <begin position="213"/>
        <end position="234"/>
    </location>
</feature>
<evidence type="ECO:0000256" key="2">
    <source>
        <dbReference type="ARBA" id="ARBA00022448"/>
    </source>
</evidence>
<feature type="transmembrane region" description="Helical" evidence="7">
    <location>
        <begin position="31"/>
        <end position="53"/>
    </location>
</feature>
<keyword evidence="10" id="KW-1185">Reference proteome</keyword>
<comment type="subcellular location">
    <subcellularLocation>
        <location evidence="1 7">Cell membrane</location>
        <topology evidence="1 7">Multi-pass membrane protein</topology>
    </subcellularLocation>
</comment>
<dbReference type="Proteomes" id="UP001232445">
    <property type="component" value="Unassembled WGS sequence"/>
</dbReference>
<evidence type="ECO:0000256" key="4">
    <source>
        <dbReference type="ARBA" id="ARBA00022692"/>
    </source>
</evidence>
<reference evidence="9 10" key="1">
    <citation type="submission" date="2023-07" db="EMBL/GenBank/DDBJ databases">
        <title>Genomic Encyclopedia of Type Strains, Phase IV (KMG-IV): sequencing the most valuable type-strain genomes for metagenomic binning, comparative biology and taxonomic classification.</title>
        <authorList>
            <person name="Goeker M."/>
        </authorList>
    </citation>
    <scope>NUCLEOTIDE SEQUENCE [LARGE SCALE GENOMIC DNA]</scope>
    <source>
        <strain evidence="9 10">DSM 17740</strain>
    </source>
</reference>
<evidence type="ECO:0000313" key="9">
    <source>
        <dbReference type="EMBL" id="MDQ0337430.1"/>
    </source>
</evidence>
<keyword evidence="2 7" id="KW-0813">Transport</keyword>